<keyword evidence="3" id="KW-0547">Nucleotide-binding</keyword>
<evidence type="ECO:0000256" key="3">
    <source>
        <dbReference type="ARBA" id="ARBA00022741"/>
    </source>
</evidence>
<dbReference type="InterPro" id="IPR029787">
    <property type="entry name" value="Nucleotide_cyclase"/>
</dbReference>
<dbReference type="PANTHER" id="PTHR11920">
    <property type="entry name" value="GUANYLYL CYCLASE"/>
    <property type="match status" value="1"/>
</dbReference>
<keyword evidence="10" id="KW-1185">Reference proteome</keyword>
<keyword evidence="2 7" id="KW-0812">Transmembrane</keyword>
<organism evidence="9 10">
    <name type="scientific">Algoriphagus jejuensis</name>
    <dbReference type="NCBI Taxonomy" id="419934"/>
    <lineage>
        <taxon>Bacteria</taxon>
        <taxon>Pseudomonadati</taxon>
        <taxon>Bacteroidota</taxon>
        <taxon>Cytophagia</taxon>
        <taxon>Cytophagales</taxon>
        <taxon>Cyclobacteriaceae</taxon>
        <taxon>Algoriphagus</taxon>
    </lineage>
</organism>
<dbReference type="Pfam" id="PF07696">
    <property type="entry name" value="7TMR-DISMED2"/>
    <property type="match status" value="1"/>
</dbReference>
<accession>A0ABP3YCE2</accession>
<dbReference type="InterPro" id="IPR011622">
    <property type="entry name" value="7TMR_DISM_rcpt_extracell_dom2"/>
</dbReference>
<dbReference type="Pfam" id="PF07695">
    <property type="entry name" value="7TMR-DISM_7TM"/>
    <property type="match status" value="1"/>
</dbReference>
<keyword evidence="6" id="KW-0456">Lyase</keyword>
<dbReference type="InterPro" id="IPR050401">
    <property type="entry name" value="Cyclic_nucleotide_synthase"/>
</dbReference>
<dbReference type="Gene3D" id="3.30.70.1230">
    <property type="entry name" value="Nucleotide cyclase"/>
    <property type="match status" value="1"/>
</dbReference>
<evidence type="ECO:0000256" key="1">
    <source>
        <dbReference type="ARBA" id="ARBA00004370"/>
    </source>
</evidence>
<dbReference type="SUPFAM" id="SSF55073">
    <property type="entry name" value="Nucleotide cyclase"/>
    <property type="match status" value="1"/>
</dbReference>
<evidence type="ECO:0000259" key="8">
    <source>
        <dbReference type="PROSITE" id="PS50125"/>
    </source>
</evidence>
<dbReference type="PROSITE" id="PS50125">
    <property type="entry name" value="GUANYLATE_CYCLASE_2"/>
    <property type="match status" value="1"/>
</dbReference>
<evidence type="ECO:0000256" key="2">
    <source>
        <dbReference type="ARBA" id="ARBA00022692"/>
    </source>
</evidence>
<evidence type="ECO:0000313" key="10">
    <source>
        <dbReference type="Proteomes" id="UP001500469"/>
    </source>
</evidence>
<feature type="transmembrane region" description="Helical" evidence="7">
    <location>
        <begin position="188"/>
        <end position="206"/>
    </location>
</feature>
<protein>
    <recommendedName>
        <fullName evidence="8">Guanylate cyclase domain-containing protein</fullName>
    </recommendedName>
</protein>
<dbReference type="Pfam" id="PF00211">
    <property type="entry name" value="Guanylate_cyc"/>
    <property type="match status" value="1"/>
</dbReference>
<feature type="transmembrane region" description="Helical" evidence="7">
    <location>
        <begin position="247"/>
        <end position="268"/>
    </location>
</feature>
<gene>
    <name evidence="9" type="ORF">GCM10009119_12560</name>
</gene>
<dbReference type="InterPro" id="IPR001054">
    <property type="entry name" value="A/G_cyclase"/>
</dbReference>
<dbReference type="Proteomes" id="UP001500469">
    <property type="component" value="Unassembled WGS sequence"/>
</dbReference>
<reference evidence="10" key="1">
    <citation type="journal article" date="2019" name="Int. J. Syst. Evol. Microbiol.">
        <title>The Global Catalogue of Microorganisms (GCM) 10K type strain sequencing project: providing services to taxonomists for standard genome sequencing and annotation.</title>
        <authorList>
            <consortium name="The Broad Institute Genomics Platform"/>
            <consortium name="The Broad Institute Genome Sequencing Center for Infectious Disease"/>
            <person name="Wu L."/>
            <person name="Ma J."/>
        </authorList>
    </citation>
    <scope>NUCLEOTIDE SEQUENCE [LARGE SCALE GENOMIC DNA]</scope>
    <source>
        <strain evidence="10">JCM 16112</strain>
    </source>
</reference>
<dbReference type="InterPro" id="IPR011623">
    <property type="entry name" value="7TMR_DISM_rcpt_extracell_dom1"/>
</dbReference>
<dbReference type="PANTHER" id="PTHR11920:SF335">
    <property type="entry name" value="GUANYLATE CYCLASE"/>
    <property type="match status" value="1"/>
</dbReference>
<feature type="transmembrane region" description="Helical" evidence="7">
    <location>
        <begin position="280"/>
        <end position="299"/>
    </location>
</feature>
<feature type="transmembrane region" description="Helical" evidence="7">
    <location>
        <begin position="335"/>
        <end position="357"/>
    </location>
</feature>
<comment type="subcellular location">
    <subcellularLocation>
        <location evidence="1">Membrane</location>
    </subcellularLocation>
</comment>
<dbReference type="SMART" id="SM00044">
    <property type="entry name" value="CYCc"/>
    <property type="match status" value="1"/>
</dbReference>
<sequence>MGSYGARLIFLLLIWTLPVVAQGQTEILLKSSDQLIPVGNQVHYLRDSAFLGIEEILNPDTQKKFAPYFQDTPNFGSTSDAYWLRLDFKKVDENDFYLQIGSAFIDSVALYQVSDGKVEDVQLTGDDLPFSSREIKVSNFLLPLKIEQGETQTYFLKVSTNQPFFFPLRVGTLQAFMEDNHHLDLIQGIYFGFMLLIILYNLFLYFSTREYIYLLYVAYVVCITWFMSTVYQYVFEFVWPENPALNKYAVISTAMTILTATFFTRAFLNTKQRAPILHQVSTLFIFLGLVIFVAMFTPYKIAALILAQATVFFMAVFFLVAGIVILKNGYLPAKYYLLAWGFLIFGFIGAILETINFLPVVYYFNYMQLGSAIEVTLLSFALADRINLYKKEREIAQADALIAAEEKAHFILQQNILLEEKVKERTLELSNSLMIIEEEKKKSDLLLLNILPYATAVELKETGKSILKYHASVSVLFTDFAGFSKIAETLDASELVGELDDIFRAFDEIVKKHGLEKIKTIGDAYMAAGGISGNDFHPINSVKAALEMQEFLDEKFKVIIGEKWQMRCGIHTGPVTAGVVGKDKFAFDIWGSTVNLASRMESNSVPGKVNVSEATYQLVKDVFYCIPRGKIEAKNLGKVNMYFVDGKVTA</sequence>
<proteinExistence type="predicted"/>
<dbReference type="CDD" id="cd07302">
    <property type="entry name" value="CHD"/>
    <property type="match status" value="1"/>
</dbReference>
<dbReference type="EMBL" id="BAAAFI010000004">
    <property type="protein sequence ID" value="GAA0878288.1"/>
    <property type="molecule type" value="Genomic_DNA"/>
</dbReference>
<evidence type="ECO:0000256" key="5">
    <source>
        <dbReference type="ARBA" id="ARBA00023136"/>
    </source>
</evidence>
<name>A0ABP3YCE2_9BACT</name>
<feature type="domain" description="Guanylate cyclase" evidence="8">
    <location>
        <begin position="474"/>
        <end position="601"/>
    </location>
</feature>
<feature type="transmembrane region" description="Helical" evidence="7">
    <location>
        <begin position="213"/>
        <end position="235"/>
    </location>
</feature>
<keyword evidence="4 7" id="KW-1133">Transmembrane helix</keyword>
<evidence type="ECO:0000256" key="7">
    <source>
        <dbReference type="SAM" id="Phobius"/>
    </source>
</evidence>
<comment type="caution">
    <text evidence="9">The sequence shown here is derived from an EMBL/GenBank/DDBJ whole genome shotgun (WGS) entry which is preliminary data.</text>
</comment>
<evidence type="ECO:0000313" key="9">
    <source>
        <dbReference type="EMBL" id="GAA0878288.1"/>
    </source>
</evidence>
<feature type="transmembrane region" description="Helical" evidence="7">
    <location>
        <begin position="305"/>
        <end position="326"/>
    </location>
</feature>
<keyword evidence="5 7" id="KW-0472">Membrane</keyword>
<dbReference type="Gene3D" id="2.60.40.2380">
    <property type="match status" value="1"/>
</dbReference>
<evidence type="ECO:0000256" key="4">
    <source>
        <dbReference type="ARBA" id="ARBA00022989"/>
    </source>
</evidence>
<evidence type="ECO:0000256" key="6">
    <source>
        <dbReference type="ARBA" id="ARBA00023239"/>
    </source>
</evidence>